<comment type="subunit">
    <text evidence="5">Oligomer with a subunit composition of (alpha,beta,gamma)6.</text>
</comment>
<evidence type="ECO:0000256" key="8">
    <source>
        <dbReference type="ARBA" id="ARBA00015712"/>
    </source>
</evidence>
<dbReference type="GO" id="GO:0005737">
    <property type="term" value="C:cytoplasm"/>
    <property type="evidence" value="ECO:0007669"/>
    <property type="project" value="UniProtKB-SubCell"/>
</dbReference>
<comment type="caution">
    <text evidence="18">The sequence shown here is derived from an EMBL/GenBank/DDBJ whole genome shotgun (WGS) entry which is preliminary data.</text>
</comment>
<evidence type="ECO:0000256" key="11">
    <source>
        <dbReference type="ARBA" id="ARBA00022842"/>
    </source>
</evidence>
<gene>
    <name evidence="18" type="primary">citE_10</name>
    <name evidence="18" type="ORF">SDC9_91751</name>
</gene>
<keyword evidence="9" id="KW-0963">Cytoplasm</keyword>
<dbReference type="InterPro" id="IPR005000">
    <property type="entry name" value="Aldolase/citrate-lyase_domain"/>
</dbReference>
<evidence type="ECO:0000259" key="17">
    <source>
        <dbReference type="Pfam" id="PF03328"/>
    </source>
</evidence>
<evidence type="ECO:0000256" key="12">
    <source>
        <dbReference type="ARBA" id="ARBA00023239"/>
    </source>
</evidence>
<evidence type="ECO:0000256" key="6">
    <source>
        <dbReference type="ARBA" id="ARBA00012258"/>
    </source>
</evidence>
<dbReference type="FunFam" id="3.20.20.60:FF:000008">
    <property type="entry name" value="Citrate (Pro-3S)-lyase subunit beta"/>
    <property type="match status" value="1"/>
</dbReference>
<dbReference type="PANTHER" id="PTHR32308">
    <property type="entry name" value="LYASE BETA SUBUNIT, PUTATIVE (AFU_ORTHOLOGUE AFUA_4G13030)-RELATED"/>
    <property type="match status" value="1"/>
</dbReference>
<evidence type="ECO:0000256" key="2">
    <source>
        <dbReference type="ARBA" id="ARBA00003671"/>
    </source>
</evidence>
<evidence type="ECO:0000313" key="18">
    <source>
        <dbReference type="EMBL" id="MPM45066.1"/>
    </source>
</evidence>
<dbReference type="SUPFAM" id="SSF51621">
    <property type="entry name" value="Phosphoenolpyruvate/pyruvate domain"/>
    <property type="match status" value="1"/>
</dbReference>
<evidence type="ECO:0000256" key="13">
    <source>
        <dbReference type="ARBA" id="ARBA00030255"/>
    </source>
</evidence>
<evidence type="ECO:0000256" key="10">
    <source>
        <dbReference type="ARBA" id="ARBA00022723"/>
    </source>
</evidence>
<feature type="domain" description="HpcH/HpaI aldolase/citrate lyase" evidence="17">
    <location>
        <begin position="6"/>
        <end position="225"/>
    </location>
</feature>
<keyword evidence="12 18" id="KW-0456">Lyase</keyword>
<dbReference type="GO" id="GO:0009346">
    <property type="term" value="C:ATP-independent citrate lyase complex"/>
    <property type="evidence" value="ECO:0007669"/>
    <property type="project" value="InterPro"/>
</dbReference>
<dbReference type="Pfam" id="PF03328">
    <property type="entry name" value="HpcH_HpaI"/>
    <property type="match status" value="1"/>
</dbReference>
<evidence type="ECO:0000256" key="15">
    <source>
        <dbReference type="ARBA" id="ARBA00048308"/>
    </source>
</evidence>
<dbReference type="PANTHER" id="PTHR32308:SF10">
    <property type="entry name" value="CITRATE LYASE SUBUNIT BETA"/>
    <property type="match status" value="1"/>
</dbReference>
<proteinExistence type="inferred from homology"/>
<dbReference type="InterPro" id="IPR006475">
    <property type="entry name" value="Citrate_lyase_beta_bac"/>
</dbReference>
<reference evidence="18" key="1">
    <citation type="submission" date="2019-08" db="EMBL/GenBank/DDBJ databases">
        <authorList>
            <person name="Kucharzyk K."/>
            <person name="Murdoch R.W."/>
            <person name="Higgins S."/>
            <person name="Loffler F."/>
        </authorList>
    </citation>
    <scope>NUCLEOTIDE SEQUENCE</scope>
</reference>
<name>A0A644ZWH5_9ZZZZ</name>
<dbReference type="GO" id="GO:0006107">
    <property type="term" value="P:oxaloacetate metabolic process"/>
    <property type="evidence" value="ECO:0007669"/>
    <property type="project" value="TreeGrafter"/>
</dbReference>
<dbReference type="PIRSF" id="PIRSF015582">
    <property type="entry name" value="Cit_lyase_B"/>
    <property type="match status" value="1"/>
</dbReference>
<evidence type="ECO:0000256" key="3">
    <source>
        <dbReference type="ARBA" id="ARBA00004496"/>
    </source>
</evidence>
<comment type="subcellular location">
    <subcellularLocation>
        <location evidence="3">Cytoplasm</location>
    </subcellularLocation>
</comment>
<dbReference type="Gene3D" id="3.20.20.60">
    <property type="entry name" value="Phosphoenolpyruvate-binding domains"/>
    <property type="match status" value="1"/>
</dbReference>
<accession>A0A644ZWH5</accession>
<dbReference type="GO" id="GO:0006084">
    <property type="term" value="P:acetyl-CoA metabolic process"/>
    <property type="evidence" value="ECO:0007669"/>
    <property type="project" value="InterPro"/>
</dbReference>
<keyword evidence="10" id="KW-0479">Metal-binding</keyword>
<evidence type="ECO:0000256" key="9">
    <source>
        <dbReference type="ARBA" id="ARBA00022490"/>
    </source>
</evidence>
<evidence type="ECO:0000256" key="4">
    <source>
        <dbReference type="ARBA" id="ARBA00005549"/>
    </source>
</evidence>
<evidence type="ECO:0000256" key="5">
    <source>
        <dbReference type="ARBA" id="ARBA00011382"/>
    </source>
</evidence>
<dbReference type="InterPro" id="IPR011206">
    <property type="entry name" value="Citrate_lyase_beta/mcl1/mcl2"/>
</dbReference>
<keyword evidence="11" id="KW-0460">Magnesium</keyword>
<sequence length="297" mass="32359">MTKLRRSMLFVPGNNPGMMSDAHIYGSDALMFDLEDSVTLREKDAARLLVYHALRTIHYGECERVVRVNPLNTPYGKADIEAMVAAGVEVIRLPKTETAQDICDTEAEIERAEQKFGIPVGQTRMMAAIEGALGVINAYAIATASPRLVAIALGAEDYCANLKTSRSLEGSELFFARGAIVVAARAAGIDCIDTVFSDVNNEEQLVKETQAIKQLGFDGKSVINPRQIKPVHRVFTPTHEEIGKAQRILAASQEAAARGSGVVALDGKMIDRPVVLRAQRTLELAYASRAVFEEEEL</sequence>
<evidence type="ECO:0000256" key="7">
    <source>
        <dbReference type="ARBA" id="ARBA00012914"/>
    </source>
</evidence>
<evidence type="ECO:0000256" key="1">
    <source>
        <dbReference type="ARBA" id="ARBA00001946"/>
    </source>
</evidence>
<comment type="function">
    <text evidence="2">Represents a citryl-ACP lyase.</text>
</comment>
<dbReference type="InterPro" id="IPR015813">
    <property type="entry name" value="Pyrv/PenolPyrv_kinase-like_dom"/>
</dbReference>
<protein>
    <recommendedName>
        <fullName evidence="8">Citrate lyase subunit beta</fullName>
        <ecNumber evidence="6">4.1.3.34</ecNumber>
        <ecNumber evidence="7">4.1.3.6</ecNumber>
    </recommendedName>
    <alternativeName>
        <fullName evidence="13">Citrate (pro-3S)-lyase subunit beta</fullName>
    </alternativeName>
    <alternativeName>
        <fullName evidence="14">Citryl-CoA lyase subunit</fullName>
    </alternativeName>
</protein>
<dbReference type="AlphaFoldDB" id="A0A644ZWH5"/>
<dbReference type="GO" id="GO:0008816">
    <property type="term" value="F:citryl-CoA lyase activity"/>
    <property type="evidence" value="ECO:0007669"/>
    <property type="project" value="UniProtKB-EC"/>
</dbReference>
<dbReference type="GO" id="GO:0008815">
    <property type="term" value="F:citrate (pro-3S)-lyase activity"/>
    <property type="evidence" value="ECO:0007669"/>
    <property type="project" value="UniProtKB-EC"/>
</dbReference>
<evidence type="ECO:0000256" key="16">
    <source>
        <dbReference type="ARBA" id="ARBA00049110"/>
    </source>
</evidence>
<dbReference type="GO" id="GO:0000287">
    <property type="term" value="F:magnesium ion binding"/>
    <property type="evidence" value="ECO:0007669"/>
    <property type="project" value="TreeGrafter"/>
</dbReference>
<dbReference type="EC" id="4.1.3.6" evidence="7"/>
<dbReference type="EMBL" id="VSSQ01010730">
    <property type="protein sequence ID" value="MPM45066.1"/>
    <property type="molecule type" value="Genomic_DNA"/>
</dbReference>
<comment type="catalytic activity">
    <reaction evidence="15">
        <text>citrate = oxaloacetate + acetate</text>
        <dbReference type="Rhea" id="RHEA:10760"/>
        <dbReference type="ChEBI" id="CHEBI:16452"/>
        <dbReference type="ChEBI" id="CHEBI:16947"/>
        <dbReference type="ChEBI" id="CHEBI:30089"/>
        <dbReference type="EC" id="4.1.3.6"/>
    </reaction>
</comment>
<comment type="cofactor">
    <cofactor evidence="1">
        <name>Mg(2+)</name>
        <dbReference type="ChEBI" id="CHEBI:18420"/>
    </cofactor>
</comment>
<organism evidence="18">
    <name type="scientific">bioreactor metagenome</name>
    <dbReference type="NCBI Taxonomy" id="1076179"/>
    <lineage>
        <taxon>unclassified sequences</taxon>
        <taxon>metagenomes</taxon>
        <taxon>ecological metagenomes</taxon>
    </lineage>
</organism>
<comment type="similarity">
    <text evidence="4">Belongs to the HpcH/HpaI aldolase family. Citrate lyase beta subunit subfamily.</text>
</comment>
<comment type="catalytic activity">
    <reaction evidence="16">
        <text>(3S)-citryl-CoA = oxaloacetate + acetyl-CoA</text>
        <dbReference type="Rhea" id="RHEA:20812"/>
        <dbReference type="ChEBI" id="CHEBI:16452"/>
        <dbReference type="ChEBI" id="CHEBI:57288"/>
        <dbReference type="ChEBI" id="CHEBI:57321"/>
        <dbReference type="EC" id="4.1.3.34"/>
    </reaction>
</comment>
<dbReference type="InterPro" id="IPR040442">
    <property type="entry name" value="Pyrv_kinase-like_dom_sf"/>
</dbReference>
<evidence type="ECO:0000256" key="14">
    <source>
        <dbReference type="ARBA" id="ARBA00032495"/>
    </source>
</evidence>
<dbReference type="NCBIfam" id="TIGR01588">
    <property type="entry name" value="citE"/>
    <property type="match status" value="1"/>
</dbReference>
<dbReference type="EC" id="4.1.3.34" evidence="6"/>